<dbReference type="PANTHER" id="PTHR19433:SF111">
    <property type="entry name" value="T CELL RECEPTOR ALPHA VARIABLE 4"/>
    <property type="match status" value="1"/>
</dbReference>
<feature type="domain" description="Ig-like" evidence="10">
    <location>
        <begin position="129"/>
        <end position="218"/>
    </location>
</feature>
<feature type="domain" description="Ig-like" evidence="10">
    <location>
        <begin position="31"/>
        <end position="106"/>
    </location>
</feature>
<dbReference type="InterPro" id="IPR013783">
    <property type="entry name" value="Ig-like_fold"/>
</dbReference>
<dbReference type="PROSITE" id="PS50835">
    <property type="entry name" value="IG_LIKE"/>
    <property type="match status" value="2"/>
</dbReference>
<keyword evidence="6" id="KW-1015">Disulfide bond</keyword>
<feature type="chain" id="PRO_5043329015" description="Ig-like domain-containing protein" evidence="9">
    <location>
        <begin position="18"/>
        <end position="323"/>
    </location>
</feature>
<evidence type="ECO:0000256" key="2">
    <source>
        <dbReference type="ARBA" id="ARBA00022475"/>
    </source>
</evidence>
<evidence type="ECO:0000313" key="11">
    <source>
        <dbReference type="EMBL" id="KAK7904661.1"/>
    </source>
</evidence>
<dbReference type="InterPro" id="IPR003599">
    <property type="entry name" value="Ig_sub"/>
</dbReference>
<proteinExistence type="predicted"/>
<dbReference type="CDD" id="cd00099">
    <property type="entry name" value="IgV"/>
    <property type="match status" value="2"/>
</dbReference>
<keyword evidence="8" id="KW-0812">Transmembrane</keyword>
<dbReference type="GO" id="GO:0009617">
    <property type="term" value="P:response to bacterium"/>
    <property type="evidence" value="ECO:0007669"/>
    <property type="project" value="TreeGrafter"/>
</dbReference>
<evidence type="ECO:0000256" key="3">
    <source>
        <dbReference type="ARBA" id="ARBA00022729"/>
    </source>
</evidence>
<dbReference type="SMART" id="SM00406">
    <property type="entry name" value="IGv"/>
    <property type="match status" value="2"/>
</dbReference>
<keyword evidence="7" id="KW-0325">Glycoprotein</keyword>
<evidence type="ECO:0000256" key="6">
    <source>
        <dbReference type="ARBA" id="ARBA00023157"/>
    </source>
</evidence>
<dbReference type="PANTHER" id="PTHR19433">
    <property type="entry name" value="T-CELL RECEPTOR ALPHA CHAIN V REGION-RELATED"/>
    <property type="match status" value="1"/>
</dbReference>
<dbReference type="EMBL" id="JBBPFD010000012">
    <property type="protein sequence ID" value="KAK7904661.1"/>
    <property type="molecule type" value="Genomic_DNA"/>
</dbReference>
<keyword evidence="3 9" id="KW-0732">Signal</keyword>
<protein>
    <recommendedName>
        <fullName evidence="10">Ig-like domain-containing protein</fullName>
    </recommendedName>
</protein>
<reference evidence="12" key="1">
    <citation type="submission" date="2024-04" db="EMBL/GenBank/DDBJ databases">
        <title>Salinicola lusitanus LLJ914,a marine bacterium isolated from the Okinawa Trough.</title>
        <authorList>
            <person name="Li J."/>
        </authorList>
    </citation>
    <scope>NUCLEOTIDE SEQUENCE [LARGE SCALE GENOMIC DNA]</scope>
</reference>
<keyword evidence="12" id="KW-1185">Reference proteome</keyword>
<dbReference type="Pfam" id="PF07686">
    <property type="entry name" value="V-set"/>
    <property type="match status" value="2"/>
</dbReference>
<dbReference type="SUPFAM" id="SSF48726">
    <property type="entry name" value="Immunoglobulin"/>
    <property type="match status" value="2"/>
</dbReference>
<dbReference type="Gene3D" id="2.60.40.10">
    <property type="entry name" value="Immunoglobulins"/>
    <property type="match status" value="2"/>
</dbReference>
<keyword evidence="2" id="KW-1003">Cell membrane</keyword>
<accession>A0AAW0NZC2</accession>
<dbReference type="InterPro" id="IPR007110">
    <property type="entry name" value="Ig-like_dom"/>
</dbReference>
<evidence type="ECO:0000259" key="10">
    <source>
        <dbReference type="PROSITE" id="PS50835"/>
    </source>
</evidence>
<dbReference type="Proteomes" id="UP001460270">
    <property type="component" value="Unassembled WGS sequence"/>
</dbReference>
<evidence type="ECO:0000256" key="7">
    <source>
        <dbReference type="ARBA" id="ARBA00023180"/>
    </source>
</evidence>
<keyword evidence="8" id="KW-1133">Transmembrane helix</keyword>
<dbReference type="InterPro" id="IPR013106">
    <property type="entry name" value="Ig_V-set"/>
</dbReference>
<feature type="signal peptide" evidence="9">
    <location>
        <begin position="1"/>
        <end position="17"/>
    </location>
</feature>
<keyword evidence="5 8" id="KW-0472">Membrane</keyword>
<dbReference type="InterPro" id="IPR036179">
    <property type="entry name" value="Ig-like_dom_sf"/>
</dbReference>
<evidence type="ECO:0000256" key="5">
    <source>
        <dbReference type="ARBA" id="ARBA00023136"/>
    </source>
</evidence>
<keyword evidence="4" id="KW-0391">Immunity</keyword>
<evidence type="ECO:0000256" key="9">
    <source>
        <dbReference type="SAM" id="SignalP"/>
    </source>
</evidence>
<sequence>MLAFLTFLIAGHVLTSASFHLSGSYLTQNAGDEITLICSLKEKCDIMYWFRQNLGQLPTLVSTFYTFDKRGMFYDDFKDSGRFHLTSDNNLTISNLQESDTATYYCASSQLYKLQFAEGTNLVVKGAGDKVKQSPSGDTKPGNTVILNCSVQTESCLGSSKVHWFKQFEESVAGVLYRRGESSDQCGNSTESQKNSCVYNLPKHNESSEETGTYYCAVAACGHLLFGKGTKLNVGTESTQVVVLSAAVAFTSVLVILLALVVCFLNRRNNTELYTASTSYKSITETFKKGDILYYVAMEQTKNKATRRHQDDTWSECVYFNVQ</sequence>
<dbReference type="SMART" id="SM00409">
    <property type="entry name" value="IG"/>
    <property type="match status" value="2"/>
</dbReference>
<evidence type="ECO:0000256" key="8">
    <source>
        <dbReference type="SAM" id="Phobius"/>
    </source>
</evidence>
<dbReference type="InterPro" id="IPR052051">
    <property type="entry name" value="TCR_complex_component"/>
</dbReference>
<comment type="caution">
    <text evidence="11">The sequence shown here is derived from an EMBL/GenBank/DDBJ whole genome shotgun (WGS) entry which is preliminary data.</text>
</comment>
<evidence type="ECO:0000313" key="12">
    <source>
        <dbReference type="Proteomes" id="UP001460270"/>
    </source>
</evidence>
<dbReference type="GO" id="GO:0002376">
    <property type="term" value="P:immune system process"/>
    <property type="evidence" value="ECO:0007669"/>
    <property type="project" value="UniProtKB-KW"/>
</dbReference>
<evidence type="ECO:0000256" key="1">
    <source>
        <dbReference type="ARBA" id="ARBA00004236"/>
    </source>
</evidence>
<gene>
    <name evidence="11" type="ORF">WMY93_017268</name>
</gene>
<organism evidence="11 12">
    <name type="scientific">Mugilogobius chulae</name>
    <name type="common">yellowstripe goby</name>
    <dbReference type="NCBI Taxonomy" id="88201"/>
    <lineage>
        <taxon>Eukaryota</taxon>
        <taxon>Metazoa</taxon>
        <taxon>Chordata</taxon>
        <taxon>Craniata</taxon>
        <taxon>Vertebrata</taxon>
        <taxon>Euteleostomi</taxon>
        <taxon>Actinopterygii</taxon>
        <taxon>Neopterygii</taxon>
        <taxon>Teleostei</taxon>
        <taxon>Neoteleostei</taxon>
        <taxon>Acanthomorphata</taxon>
        <taxon>Gobiaria</taxon>
        <taxon>Gobiiformes</taxon>
        <taxon>Gobioidei</taxon>
        <taxon>Gobiidae</taxon>
        <taxon>Gobionellinae</taxon>
        <taxon>Mugilogobius</taxon>
    </lineage>
</organism>
<feature type="transmembrane region" description="Helical" evidence="8">
    <location>
        <begin position="241"/>
        <end position="265"/>
    </location>
</feature>
<comment type="subcellular location">
    <subcellularLocation>
        <location evidence="1">Cell membrane</location>
    </subcellularLocation>
</comment>
<dbReference type="GO" id="GO:0005886">
    <property type="term" value="C:plasma membrane"/>
    <property type="evidence" value="ECO:0007669"/>
    <property type="project" value="UniProtKB-SubCell"/>
</dbReference>
<name>A0AAW0NZC2_9GOBI</name>
<evidence type="ECO:0000256" key="4">
    <source>
        <dbReference type="ARBA" id="ARBA00022859"/>
    </source>
</evidence>
<dbReference type="AlphaFoldDB" id="A0AAW0NZC2"/>